<evidence type="ECO:0000313" key="2">
    <source>
        <dbReference type="EMBL" id="KXA89249.1"/>
    </source>
</evidence>
<evidence type="ECO:0000313" key="3">
    <source>
        <dbReference type="Proteomes" id="UP000070184"/>
    </source>
</evidence>
<dbReference type="Proteomes" id="UP000070184">
    <property type="component" value="Unassembled WGS sequence"/>
</dbReference>
<comment type="caution">
    <text evidence="2">The sequence shown here is derived from an EMBL/GenBank/DDBJ whole genome shotgun (WGS) entry which is preliminary data.</text>
</comment>
<protein>
    <submittedName>
        <fullName evidence="2">Uncharacterized protein</fullName>
    </submittedName>
</protein>
<accession>A0A133U4X6</accession>
<feature type="non-terminal residue" evidence="2">
    <location>
        <position position="1"/>
    </location>
</feature>
<evidence type="ECO:0000256" key="1">
    <source>
        <dbReference type="SAM" id="MobiDB-lite"/>
    </source>
</evidence>
<feature type="region of interest" description="Disordered" evidence="1">
    <location>
        <begin position="34"/>
        <end position="63"/>
    </location>
</feature>
<dbReference type="EMBL" id="LHXK01000046">
    <property type="protein sequence ID" value="KXA89249.1"/>
    <property type="molecule type" value="Genomic_DNA"/>
</dbReference>
<organism evidence="2 3">
    <name type="scientific">candidate division MSBL1 archaeon SCGC-AAA259B11</name>
    <dbReference type="NCBI Taxonomy" id="1698260"/>
    <lineage>
        <taxon>Archaea</taxon>
        <taxon>Methanobacteriati</taxon>
        <taxon>Methanobacteriota</taxon>
        <taxon>candidate division MSBL1</taxon>
    </lineage>
</organism>
<reference evidence="2 3" key="1">
    <citation type="journal article" date="2016" name="Sci. Rep.">
        <title>Metabolic traits of an uncultured archaeal lineage -MSBL1- from brine pools of the Red Sea.</title>
        <authorList>
            <person name="Mwirichia R."/>
            <person name="Alam I."/>
            <person name="Rashid M."/>
            <person name="Vinu M."/>
            <person name="Ba-Alawi W."/>
            <person name="Anthony Kamau A."/>
            <person name="Kamanda Ngugi D."/>
            <person name="Goker M."/>
            <person name="Klenk H.P."/>
            <person name="Bajic V."/>
            <person name="Stingl U."/>
        </authorList>
    </citation>
    <scope>NUCLEOTIDE SEQUENCE [LARGE SCALE GENOMIC DNA]</scope>
    <source>
        <strain evidence="2">SCGC-AAA259B11</strain>
    </source>
</reference>
<sequence length="63" mass="6970">WDPWIGVLPVLAEEGIGKICEDCQWEIIRRFPEEKREDKKGGAGGRCGRPQRAAAGGGLPRPR</sequence>
<gene>
    <name evidence="2" type="ORF">AKJ61_03265</name>
</gene>
<name>A0A133U4X6_9EURY</name>
<dbReference type="AlphaFoldDB" id="A0A133U4X6"/>
<proteinExistence type="predicted"/>
<keyword evidence="3" id="KW-1185">Reference proteome</keyword>